<comment type="caution">
    <text evidence="1">The sequence shown here is derived from an EMBL/GenBank/DDBJ whole genome shotgun (WGS) entry which is preliminary data.</text>
</comment>
<protein>
    <submittedName>
        <fullName evidence="1">Uncharacterized protein</fullName>
    </submittedName>
</protein>
<evidence type="ECO:0000313" key="2">
    <source>
        <dbReference type="Proteomes" id="UP000322530"/>
    </source>
</evidence>
<name>A0A5A5TB60_9CHLR</name>
<keyword evidence="2" id="KW-1185">Reference proteome</keyword>
<organism evidence="1 2">
    <name type="scientific">Dictyobacter arantiisoli</name>
    <dbReference type="NCBI Taxonomy" id="2014874"/>
    <lineage>
        <taxon>Bacteria</taxon>
        <taxon>Bacillati</taxon>
        <taxon>Chloroflexota</taxon>
        <taxon>Ktedonobacteria</taxon>
        <taxon>Ktedonobacterales</taxon>
        <taxon>Dictyobacteraceae</taxon>
        <taxon>Dictyobacter</taxon>
    </lineage>
</organism>
<dbReference type="AlphaFoldDB" id="A0A5A5TB60"/>
<proteinExistence type="predicted"/>
<dbReference type="Proteomes" id="UP000322530">
    <property type="component" value="Unassembled WGS sequence"/>
</dbReference>
<sequence>MHLAAATPLAICPGGNRLSFSLIDQRWDIRIPSLKFGLSRTFHLKLCHKDNNITAILQAALDLFEEKG</sequence>
<accession>A0A5A5TB60</accession>
<evidence type="ECO:0000313" key="1">
    <source>
        <dbReference type="EMBL" id="GCF08638.1"/>
    </source>
</evidence>
<gene>
    <name evidence="1" type="ORF">KDI_22020</name>
</gene>
<dbReference type="EMBL" id="BIXY01000028">
    <property type="protein sequence ID" value="GCF08638.1"/>
    <property type="molecule type" value="Genomic_DNA"/>
</dbReference>
<reference evidence="1 2" key="1">
    <citation type="submission" date="2019-01" db="EMBL/GenBank/DDBJ databases">
        <title>Draft genome sequence of Dictyobacter sp. Uno17.</title>
        <authorList>
            <person name="Wang C.M."/>
            <person name="Zheng Y."/>
            <person name="Sakai Y."/>
            <person name="Abe K."/>
            <person name="Yokota A."/>
            <person name="Yabe S."/>
        </authorList>
    </citation>
    <scope>NUCLEOTIDE SEQUENCE [LARGE SCALE GENOMIC DNA]</scope>
    <source>
        <strain evidence="1 2">Uno17</strain>
    </source>
</reference>